<evidence type="ECO:0000313" key="14">
    <source>
        <dbReference type="EMBL" id="QOL20050.1"/>
    </source>
</evidence>
<dbReference type="SUPFAM" id="SSF48029">
    <property type="entry name" value="FliG"/>
    <property type="match status" value="2"/>
</dbReference>
<dbReference type="InterPro" id="IPR023087">
    <property type="entry name" value="Flg_Motor_Flig_C"/>
</dbReference>
<dbReference type="GO" id="GO:0005886">
    <property type="term" value="C:plasma membrane"/>
    <property type="evidence" value="ECO:0007669"/>
    <property type="project" value="UniProtKB-SubCell"/>
</dbReference>
<reference evidence="14 15" key="1">
    <citation type="submission" date="2020-06" db="EMBL/GenBank/DDBJ databases">
        <title>The endosymbiont of the kinetoplastid Bodo saltans is a Paracaedibacter-like alpha-proteobacterium possessing a putative toxin-antitoxin system.</title>
        <authorList>
            <person name="Midha S."/>
            <person name="Rigden D.J."/>
            <person name="Siozios S."/>
            <person name="Hurst G.D.D."/>
            <person name="Jackson A.P."/>
        </authorList>
    </citation>
    <scope>NUCLEOTIDE SEQUENCE [LARGE SCALE GENOMIC DNA]</scope>
    <source>
        <strain evidence="14">Lake Konstanz</strain>
    </source>
</reference>
<dbReference type="Proteomes" id="UP000594001">
    <property type="component" value="Chromosome"/>
</dbReference>
<feature type="domain" description="Flagellar motor switch protein FliG N-terminal" evidence="13">
    <location>
        <begin position="10"/>
        <end position="110"/>
    </location>
</feature>
<keyword evidence="14" id="KW-0966">Cell projection</keyword>
<organism evidence="14 15">
    <name type="scientific">Candidatus Bodocaedibacter vickermanii</name>
    <dbReference type="NCBI Taxonomy" id="2741701"/>
    <lineage>
        <taxon>Bacteria</taxon>
        <taxon>Pseudomonadati</taxon>
        <taxon>Pseudomonadota</taxon>
        <taxon>Alphaproteobacteria</taxon>
        <taxon>Holosporales</taxon>
        <taxon>Candidatus Paracaedibacteraceae</taxon>
        <taxon>Candidatus Bodocaedibacter</taxon>
    </lineage>
</organism>
<dbReference type="Pfam" id="PF01706">
    <property type="entry name" value="FliG_C"/>
    <property type="match status" value="1"/>
</dbReference>
<dbReference type="Pfam" id="PF14841">
    <property type="entry name" value="FliG_M"/>
    <property type="match status" value="1"/>
</dbReference>
<dbReference type="InterPro" id="IPR028263">
    <property type="entry name" value="FliG_N"/>
</dbReference>
<dbReference type="InterPro" id="IPR032779">
    <property type="entry name" value="FliG_M"/>
</dbReference>
<dbReference type="GO" id="GO:0003774">
    <property type="term" value="F:cytoskeletal motor activity"/>
    <property type="evidence" value="ECO:0007669"/>
    <property type="project" value="InterPro"/>
</dbReference>
<dbReference type="InterPro" id="IPR011002">
    <property type="entry name" value="FliG_a-hlx"/>
</dbReference>
<evidence type="ECO:0000256" key="3">
    <source>
        <dbReference type="ARBA" id="ARBA00010299"/>
    </source>
</evidence>
<feature type="domain" description="Flagellar motor switch protein FliG middle" evidence="12">
    <location>
        <begin position="123"/>
        <end position="194"/>
    </location>
</feature>
<keyword evidence="6" id="KW-0145">Chemotaxis</keyword>
<dbReference type="Gene3D" id="1.10.220.30">
    <property type="match status" value="3"/>
</dbReference>
<dbReference type="InterPro" id="IPR000090">
    <property type="entry name" value="Flg_Motor_Flig"/>
</dbReference>
<evidence type="ECO:0000313" key="15">
    <source>
        <dbReference type="Proteomes" id="UP000594001"/>
    </source>
</evidence>
<evidence type="ECO:0000256" key="5">
    <source>
        <dbReference type="ARBA" id="ARBA00022475"/>
    </source>
</evidence>
<comment type="subcellular location">
    <subcellularLocation>
        <location evidence="1">Bacterial flagellum basal body</location>
    </subcellularLocation>
    <subcellularLocation>
        <location evidence="2">Cell membrane</location>
        <topology evidence="2">Peripheral membrane protein</topology>
        <orientation evidence="2">Cytoplasmic side</orientation>
    </subcellularLocation>
</comment>
<protein>
    <recommendedName>
        <fullName evidence="4">Flagellar motor switch protein FliG</fullName>
    </recommendedName>
</protein>
<dbReference type="GO" id="GO:0009425">
    <property type="term" value="C:bacterial-type flagellum basal body"/>
    <property type="evidence" value="ECO:0007669"/>
    <property type="project" value="UniProtKB-SubCell"/>
</dbReference>
<evidence type="ECO:0000259" key="12">
    <source>
        <dbReference type="Pfam" id="PF14841"/>
    </source>
</evidence>
<evidence type="ECO:0000259" key="13">
    <source>
        <dbReference type="Pfam" id="PF14842"/>
    </source>
</evidence>
<comment type="similarity">
    <text evidence="3">Belongs to the FliG family.</text>
</comment>
<sequence>MAQENIPQVLKGPQKAAAFMLSLEEDKVAKIISFLDPEELQTLSREMANLGVIEAKTIEYIYVDFQKNVSSGTGSVVGSVEKTEKLLSQILPPDKVATLMADIVGPIGKNLWEKLESVDNDFLVTFLQTEHPQTIAVILTKISPGKAAAIFKLLPKSLSQDVMIRVLKLDMVSKEVLNDLEKTLRSQFMNNVSKTNKRDAHQVVADIFNLFDRDSEEKFRTFLEQSLPEDAERVKELMFTFEDMVRIDDKGIQEVIRVVDKTKLALALKGASGAIKTLFFKNMSERAGNLLKEEIESLGRIRLKEVDDAQSMVISQVKELIEKEIITARIVSDQEDEKYVD</sequence>
<accession>A0A7L9RTV7</accession>
<gene>
    <name evidence="14" type="primary">fliG</name>
    <name evidence="14" type="ORF">CPBP_00828</name>
</gene>
<evidence type="ECO:0000256" key="10">
    <source>
        <dbReference type="ARBA" id="ARBA00025598"/>
    </source>
</evidence>
<dbReference type="RefSeq" id="WP_350331604.1">
    <property type="nucleotide sequence ID" value="NZ_CP054719.1"/>
</dbReference>
<keyword evidence="14" id="KW-0969">Cilium</keyword>
<proteinExistence type="inferred from homology"/>
<dbReference type="Pfam" id="PF14842">
    <property type="entry name" value="FliG_N"/>
    <property type="match status" value="1"/>
</dbReference>
<keyword evidence="7" id="KW-0283">Flagellar rotation</keyword>
<keyword evidence="5" id="KW-1003">Cell membrane</keyword>
<evidence type="ECO:0000256" key="6">
    <source>
        <dbReference type="ARBA" id="ARBA00022500"/>
    </source>
</evidence>
<keyword evidence="8" id="KW-0472">Membrane</keyword>
<dbReference type="AlphaFoldDB" id="A0A7L9RTV7"/>
<dbReference type="PRINTS" id="PR00954">
    <property type="entry name" value="FLGMOTORFLIG"/>
</dbReference>
<keyword evidence="15" id="KW-1185">Reference proteome</keyword>
<evidence type="ECO:0000256" key="7">
    <source>
        <dbReference type="ARBA" id="ARBA00022779"/>
    </source>
</evidence>
<evidence type="ECO:0000256" key="1">
    <source>
        <dbReference type="ARBA" id="ARBA00004117"/>
    </source>
</evidence>
<dbReference type="PANTHER" id="PTHR30534:SF0">
    <property type="entry name" value="FLAGELLAR MOTOR SWITCH PROTEIN FLIG"/>
    <property type="match status" value="1"/>
</dbReference>
<dbReference type="EMBL" id="CP054719">
    <property type="protein sequence ID" value="QOL20050.1"/>
    <property type="molecule type" value="Genomic_DNA"/>
</dbReference>
<dbReference type="GO" id="GO:0006935">
    <property type="term" value="P:chemotaxis"/>
    <property type="evidence" value="ECO:0007669"/>
    <property type="project" value="UniProtKB-KW"/>
</dbReference>
<evidence type="ECO:0000256" key="9">
    <source>
        <dbReference type="ARBA" id="ARBA00023143"/>
    </source>
</evidence>
<feature type="domain" description="Flagellar motor switch protein FliG C-terminal" evidence="11">
    <location>
        <begin position="223"/>
        <end position="326"/>
    </location>
</feature>
<evidence type="ECO:0000259" key="11">
    <source>
        <dbReference type="Pfam" id="PF01706"/>
    </source>
</evidence>
<evidence type="ECO:0000256" key="8">
    <source>
        <dbReference type="ARBA" id="ARBA00023136"/>
    </source>
</evidence>
<evidence type="ECO:0000256" key="4">
    <source>
        <dbReference type="ARBA" id="ARBA00021870"/>
    </source>
</evidence>
<dbReference type="GO" id="GO:0071973">
    <property type="term" value="P:bacterial-type flagellum-dependent cell motility"/>
    <property type="evidence" value="ECO:0007669"/>
    <property type="project" value="InterPro"/>
</dbReference>
<dbReference type="PANTHER" id="PTHR30534">
    <property type="entry name" value="FLAGELLAR MOTOR SWITCH PROTEIN FLIG"/>
    <property type="match status" value="1"/>
</dbReference>
<name>A0A7L9RTV7_9PROT</name>
<evidence type="ECO:0000256" key="2">
    <source>
        <dbReference type="ARBA" id="ARBA00004413"/>
    </source>
</evidence>
<comment type="function">
    <text evidence="10">FliG is one of three proteins (FliG, FliN, FliM) that forms the rotor-mounted switch complex (C ring), located at the base of the basal body. This complex interacts with the CheY and CheZ chemotaxis proteins, in addition to contacting components of the motor that determine the direction of flagellar rotation.</text>
</comment>
<keyword evidence="9" id="KW-0975">Bacterial flagellum</keyword>
<keyword evidence="14" id="KW-0282">Flagellum</keyword>
<dbReference type="KEGG" id="pbal:CPBP_00828"/>